<organism evidence="1 2">
    <name type="scientific">Erythrobacter litoralis (strain HTCC2594)</name>
    <dbReference type="NCBI Taxonomy" id="314225"/>
    <lineage>
        <taxon>Bacteria</taxon>
        <taxon>Pseudomonadati</taxon>
        <taxon>Pseudomonadota</taxon>
        <taxon>Alphaproteobacteria</taxon>
        <taxon>Sphingomonadales</taxon>
        <taxon>Erythrobacteraceae</taxon>
        <taxon>Erythrobacter/Porphyrobacter group</taxon>
        <taxon>Erythrobacter</taxon>
    </lineage>
</organism>
<dbReference type="STRING" id="314225.ELI_06140"/>
<gene>
    <name evidence="1" type="ordered locus">ELI_06140</name>
</gene>
<accession>Q2NAH1</accession>
<dbReference type="HOGENOM" id="CLU_2259475_0_0_5"/>
<evidence type="ECO:0000313" key="2">
    <source>
        <dbReference type="Proteomes" id="UP000008808"/>
    </source>
</evidence>
<reference evidence="2" key="1">
    <citation type="journal article" date="2009" name="J. Bacteriol.">
        <title>Complete genome sequence of Erythrobacter litoralis HTCC2594.</title>
        <authorList>
            <person name="Oh H.M."/>
            <person name="Giovannoni S.J."/>
            <person name="Ferriera S."/>
            <person name="Johnson J."/>
            <person name="Cho J.C."/>
        </authorList>
    </citation>
    <scope>NUCLEOTIDE SEQUENCE [LARGE SCALE GENOMIC DNA]</scope>
    <source>
        <strain evidence="2">HTCC2594</strain>
    </source>
</reference>
<dbReference type="EMBL" id="CP000157">
    <property type="protein sequence ID" value="ABC63320.1"/>
    <property type="molecule type" value="Genomic_DNA"/>
</dbReference>
<protein>
    <submittedName>
        <fullName evidence="1">Uncharacterized protein</fullName>
    </submittedName>
</protein>
<dbReference type="Proteomes" id="UP000008808">
    <property type="component" value="Chromosome"/>
</dbReference>
<sequence length="103" mass="11100">MIGLDGPEFDACGGLGRIGGAYRKQAIRNAPSERAKTSETLEASTMVWLCEAKGDWQGIVYASGEFQDTADCRVSNPVAEPRPYDGPCRMGWVLAKDVDFLAG</sequence>
<dbReference type="eggNOG" id="ENOG5030CUH">
    <property type="taxonomic scope" value="Bacteria"/>
</dbReference>
<dbReference type="KEGG" id="eli:ELI_06140"/>
<evidence type="ECO:0000313" key="1">
    <source>
        <dbReference type="EMBL" id="ABC63320.1"/>
    </source>
</evidence>
<keyword evidence="2" id="KW-1185">Reference proteome</keyword>
<name>Q2NAH1_ERYLH</name>
<dbReference type="AlphaFoldDB" id="Q2NAH1"/>
<proteinExistence type="predicted"/>